<dbReference type="RefSeq" id="WP_168113899.1">
    <property type="nucleotide sequence ID" value="NZ_BOON01000052.1"/>
</dbReference>
<organism evidence="2 3">
    <name type="scientific">Planosporangium mesophilum</name>
    <dbReference type="NCBI Taxonomy" id="689768"/>
    <lineage>
        <taxon>Bacteria</taxon>
        <taxon>Bacillati</taxon>
        <taxon>Actinomycetota</taxon>
        <taxon>Actinomycetes</taxon>
        <taxon>Micromonosporales</taxon>
        <taxon>Micromonosporaceae</taxon>
        <taxon>Planosporangium</taxon>
    </lineage>
</organism>
<dbReference type="Proteomes" id="UP000599074">
    <property type="component" value="Unassembled WGS sequence"/>
</dbReference>
<keyword evidence="3" id="KW-1185">Reference proteome</keyword>
<comment type="caution">
    <text evidence="2">The sequence shown here is derived from an EMBL/GenBank/DDBJ whole genome shotgun (WGS) entry which is preliminary data.</text>
</comment>
<protein>
    <submittedName>
        <fullName evidence="2">Uncharacterized protein</fullName>
    </submittedName>
</protein>
<evidence type="ECO:0000256" key="1">
    <source>
        <dbReference type="SAM" id="MobiDB-lite"/>
    </source>
</evidence>
<dbReference type="EMBL" id="BOON01000052">
    <property type="protein sequence ID" value="GII25504.1"/>
    <property type="molecule type" value="Genomic_DNA"/>
</dbReference>
<sequence length="58" mass="6209">MVEIRLTGDAAEVEKIARLLAVEAEAGRLVVDYGSGPLPMSSGPSRTTHYIHARTVTD</sequence>
<accession>A0A8J3X3I2</accession>
<name>A0A8J3X3I2_9ACTN</name>
<feature type="region of interest" description="Disordered" evidence="1">
    <location>
        <begin position="35"/>
        <end position="58"/>
    </location>
</feature>
<proteinExistence type="predicted"/>
<gene>
    <name evidence="2" type="ORF">Pme01_51010</name>
</gene>
<reference evidence="2" key="1">
    <citation type="submission" date="2021-01" db="EMBL/GenBank/DDBJ databases">
        <title>Whole genome shotgun sequence of Planosporangium mesophilum NBRC 109066.</title>
        <authorList>
            <person name="Komaki H."/>
            <person name="Tamura T."/>
        </authorList>
    </citation>
    <scope>NUCLEOTIDE SEQUENCE</scope>
    <source>
        <strain evidence="2">NBRC 109066</strain>
    </source>
</reference>
<evidence type="ECO:0000313" key="3">
    <source>
        <dbReference type="Proteomes" id="UP000599074"/>
    </source>
</evidence>
<feature type="compositionally biased region" description="Low complexity" evidence="1">
    <location>
        <begin position="35"/>
        <end position="45"/>
    </location>
</feature>
<dbReference type="AlphaFoldDB" id="A0A8J3X3I2"/>
<evidence type="ECO:0000313" key="2">
    <source>
        <dbReference type="EMBL" id="GII25504.1"/>
    </source>
</evidence>